<accession>A0A0F9C278</accession>
<gene>
    <name evidence="1" type="ORF">LCGC14_2456470</name>
</gene>
<comment type="caution">
    <text evidence="1">The sequence shown here is derived from an EMBL/GenBank/DDBJ whole genome shotgun (WGS) entry which is preliminary data.</text>
</comment>
<dbReference type="EMBL" id="LAZR01038135">
    <property type="protein sequence ID" value="KKL20342.1"/>
    <property type="molecule type" value="Genomic_DNA"/>
</dbReference>
<evidence type="ECO:0000313" key="1">
    <source>
        <dbReference type="EMBL" id="KKL20342.1"/>
    </source>
</evidence>
<proteinExistence type="predicted"/>
<reference evidence="1" key="1">
    <citation type="journal article" date="2015" name="Nature">
        <title>Complex archaea that bridge the gap between prokaryotes and eukaryotes.</title>
        <authorList>
            <person name="Spang A."/>
            <person name="Saw J.H."/>
            <person name="Jorgensen S.L."/>
            <person name="Zaremba-Niedzwiedzka K."/>
            <person name="Martijn J."/>
            <person name="Lind A.E."/>
            <person name="van Eijk R."/>
            <person name="Schleper C."/>
            <person name="Guy L."/>
            <person name="Ettema T.J."/>
        </authorList>
    </citation>
    <scope>NUCLEOTIDE SEQUENCE</scope>
</reference>
<dbReference type="AlphaFoldDB" id="A0A0F9C278"/>
<sequence length="28" mass="2888">RFKWLLVGLSFGVGVGGGIGLTKLVSLL</sequence>
<protein>
    <submittedName>
        <fullName evidence="1">Uncharacterized protein</fullName>
    </submittedName>
</protein>
<name>A0A0F9C278_9ZZZZ</name>
<organism evidence="1">
    <name type="scientific">marine sediment metagenome</name>
    <dbReference type="NCBI Taxonomy" id="412755"/>
    <lineage>
        <taxon>unclassified sequences</taxon>
        <taxon>metagenomes</taxon>
        <taxon>ecological metagenomes</taxon>
    </lineage>
</organism>
<feature type="non-terminal residue" evidence="1">
    <location>
        <position position="1"/>
    </location>
</feature>